<dbReference type="GeneID" id="37271535"/>
<evidence type="ECO:0000313" key="4">
    <source>
        <dbReference type="Proteomes" id="UP000245946"/>
    </source>
</evidence>
<dbReference type="Proteomes" id="UP000245946">
    <property type="component" value="Unassembled WGS sequence"/>
</dbReference>
<reference evidence="3 4" key="1">
    <citation type="journal article" date="2018" name="Mol. Biol. Evol.">
        <title>Broad Genomic Sampling Reveals a Smut Pathogenic Ancestry of the Fungal Clade Ustilaginomycotina.</title>
        <authorList>
            <person name="Kijpornyongpan T."/>
            <person name="Mondo S.J."/>
            <person name="Barry K."/>
            <person name="Sandor L."/>
            <person name="Lee J."/>
            <person name="Lipzen A."/>
            <person name="Pangilinan J."/>
            <person name="LaButti K."/>
            <person name="Hainaut M."/>
            <person name="Henrissat B."/>
            <person name="Grigoriev I.V."/>
            <person name="Spatafora J.W."/>
            <person name="Aime M.C."/>
        </authorList>
    </citation>
    <scope>NUCLEOTIDE SEQUENCE [LARGE SCALE GENOMIC DNA]</scope>
    <source>
        <strain evidence="3 4">MCA 4186</strain>
    </source>
</reference>
<evidence type="ECO:0000256" key="1">
    <source>
        <dbReference type="SAM" id="Coils"/>
    </source>
</evidence>
<feature type="compositionally biased region" description="Basic and acidic residues" evidence="2">
    <location>
        <begin position="129"/>
        <end position="144"/>
    </location>
</feature>
<accession>A0A316ZCK2</accession>
<dbReference type="AlphaFoldDB" id="A0A316ZCK2"/>
<dbReference type="RefSeq" id="XP_025599550.1">
    <property type="nucleotide sequence ID" value="XM_025743991.1"/>
</dbReference>
<organism evidence="3 4">
    <name type="scientific">Tilletiopsis washingtonensis</name>
    <dbReference type="NCBI Taxonomy" id="58919"/>
    <lineage>
        <taxon>Eukaryota</taxon>
        <taxon>Fungi</taxon>
        <taxon>Dikarya</taxon>
        <taxon>Basidiomycota</taxon>
        <taxon>Ustilaginomycotina</taxon>
        <taxon>Exobasidiomycetes</taxon>
        <taxon>Entylomatales</taxon>
        <taxon>Entylomatales incertae sedis</taxon>
        <taxon>Tilletiopsis</taxon>
    </lineage>
</organism>
<keyword evidence="1" id="KW-0175">Coiled coil</keyword>
<evidence type="ECO:0000313" key="3">
    <source>
        <dbReference type="EMBL" id="PWN99271.1"/>
    </source>
</evidence>
<feature type="coiled-coil region" evidence="1">
    <location>
        <begin position="238"/>
        <end position="272"/>
    </location>
</feature>
<feature type="region of interest" description="Disordered" evidence="2">
    <location>
        <begin position="129"/>
        <end position="189"/>
    </location>
</feature>
<proteinExistence type="predicted"/>
<gene>
    <name evidence="3" type="ORF">FA09DRAFT_337417</name>
</gene>
<dbReference type="EMBL" id="KZ819288">
    <property type="protein sequence ID" value="PWN99271.1"/>
    <property type="molecule type" value="Genomic_DNA"/>
</dbReference>
<evidence type="ECO:0000256" key="2">
    <source>
        <dbReference type="SAM" id="MobiDB-lite"/>
    </source>
</evidence>
<name>A0A316ZCK2_9BASI</name>
<keyword evidence="4" id="KW-1185">Reference proteome</keyword>
<sequence>MSTIYYGNTEDEDWVDKPYTILMILKIAEGVITVRDSGELAPTRPSWRISYHKKGSYAYLNPSGSQYFNDGEGYRTYISSRTDIHPEGYVEYRISRPRDPRRATSFIRNAAAQRAAKVTAAIELELERLSRGREPASPEHRQAADDQSSASRERIAELELGGNTGSVPVSCVGSIRPSSEDDDSASEERFELLDGADAATSSGATETESEVVRQVTGIDDDIGLVLPLAQAAEAQDGSANANANNAGADARVRELESEVDVLRRRLEEVELQLARATSPRPPAHL</sequence>
<protein>
    <submittedName>
        <fullName evidence="3">Uncharacterized protein</fullName>
    </submittedName>
</protein>